<accession>A0A4W3HSH8</accession>
<reference evidence="8" key="5">
    <citation type="submission" date="2025-09" db="UniProtKB">
        <authorList>
            <consortium name="Ensembl"/>
        </authorList>
    </citation>
    <scope>IDENTIFICATION</scope>
</reference>
<dbReference type="RefSeq" id="XP_007897349.1">
    <property type="nucleotide sequence ID" value="XM_007899158.2"/>
</dbReference>
<comment type="subcellular location">
    <subcellularLocation>
        <location evidence="1">Cytoplasm</location>
    </subcellularLocation>
</comment>
<evidence type="ECO:0000313" key="8">
    <source>
        <dbReference type="Ensembl" id="ENSCMIP00000019191.1"/>
    </source>
</evidence>
<comment type="function">
    <text evidence="6">Axonemal protein which is implicated in axonemal and/or peri-axonemal structure assembly and regulates flagellum assembly and beating and therefore sperm motility.</text>
</comment>
<dbReference type="GeneID" id="103182236"/>
<dbReference type="CTD" id="83894"/>
<dbReference type="PANTHER" id="PTHR46630">
    <property type="entry name" value="TETRATRICOPEPTIDE REPEAT PROTEIN 29"/>
    <property type="match status" value="1"/>
</dbReference>
<dbReference type="PANTHER" id="PTHR46630:SF1">
    <property type="entry name" value="TETRATRICOPEPTIDE REPEAT PROTEIN 29"/>
    <property type="match status" value="1"/>
</dbReference>
<dbReference type="Ensembl" id="ENSCMIT00000019554.1">
    <property type="protein sequence ID" value="ENSCMIP00000019191.1"/>
    <property type="gene ID" value="ENSCMIG00000008978.1"/>
</dbReference>
<dbReference type="Pfam" id="PF13174">
    <property type="entry name" value="TPR_6"/>
    <property type="match status" value="1"/>
</dbReference>
<dbReference type="GeneTree" id="ENSGT00390000008611"/>
<dbReference type="InParanoid" id="A0A4W3HSH8"/>
<evidence type="ECO:0000256" key="7">
    <source>
        <dbReference type="PROSITE-ProRule" id="PRU00339"/>
    </source>
</evidence>
<dbReference type="STRING" id="7868.ENSCMIP00000019191"/>
<reference evidence="9" key="1">
    <citation type="journal article" date="2006" name="Science">
        <title>Ancient noncoding elements conserved in the human genome.</title>
        <authorList>
            <person name="Venkatesh B."/>
            <person name="Kirkness E.F."/>
            <person name="Loh Y.H."/>
            <person name="Halpern A.L."/>
            <person name="Lee A.P."/>
            <person name="Johnson J."/>
            <person name="Dandona N."/>
            <person name="Viswanathan L.D."/>
            <person name="Tay A."/>
            <person name="Venter J.C."/>
            <person name="Strausberg R.L."/>
            <person name="Brenner S."/>
        </authorList>
    </citation>
    <scope>NUCLEOTIDE SEQUENCE [LARGE SCALE GENOMIC DNA]</scope>
</reference>
<dbReference type="PROSITE" id="PS50005">
    <property type="entry name" value="TPR"/>
    <property type="match status" value="1"/>
</dbReference>
<evidence type="ECO:0000256" key="1">
    <source>
        <dbReference type="ARBA" id="ARBA00004496"/>
    </source>
</evidence>
<dbReference type="Pfam" id="PF13181">
    <property type="entry name" value="TPR_8"/>
    <property type="match status" value="2"/>
</dbReference>
<reference evidence="8" key="4">
    <citation type="submission" date="2025-08" db="UniProtKB">
        <authorList>
            <consortium name="Ensembl"/>
        </authorList>
    </citation>
    <scope>IDENTIFICATION</scope>
</reference>
<organism evidence="8 9">
    <name type="scientific">Callorhinchus milii</name>
    <name type="common">Ghost shark</name>
    <dbReference type="NCBI Taxonomy" id="7868"/>
    <lineage>
        <taxon>Eukaryota</taxon>
        <taxon>Metazoa</taxon>
        <taxon>Chordata</taxon>
        <taxon>Craniata</taxon>
        <taxon>Vertebrata</taxon>
        <taxon>Chondrichthyes</taxon>
        <taxon>Holocephali</taxon>
        <taxon>Chimaeriformes</taxon>
        <taxon>Callorhinchidae</taxon>
        <taxon>Callorhinchus</taxon>
    </lineage>
</organism>
<evidence type="ECO:0000256" key="2">
    <source>
        <dbReference type="ARBA" id="ARBA00022490"/>
    </source>
</evidence>
<sequence>MALTADIARGFYKNRSAYKPLVQTARVETVRTPAAKHGPKPSYENSMNARHLTRTNASQKIQGCQKPRKDSRRHAWVAEIPDDSHRHHILATDCTEAKYLIRVPNSCHGLDGLLEDKIRSKMNRVGGITASYRNSYKHNICLDMLREGYHRSFSELSALIHKLNAFREAEGPGSDIWQQKTLEEQHEKLDKLQCFLTRAEAAQRAGLYEEVYNSQLSLACYFKGTEDKLLSDYFFETCLKTTAMISSDERQKEAEANANLGLAYEEKGQLNKAVEHYEAFYQLSVEKPWQDEDGCSHYAQACENLWRIYTLLADKMLECDKRREAIKTLIKAFEIAKEGGDRKMEGLAAYRVALAYHANGDPQTAIKYLQMYLKVSELLNDDFGLSKAYEAMSKALVSVGNINEAIRYLEMFVEVAKRLSEKRSLVDACKSLGVIYNTLGRYDLACEYISQAYDIAITLSDLPLLEIVQVHFGIAKAHSMMTAVCRNIEAGKRVNLDRLVIWKNNRIDMFNEPITDAVDETFEDDASETAMEKK</sequence>
<dbReference type="GO" id="GO:0005737">
    <property type="term" value="C:cytoplasm"/>
    <property type="evidence" value="ECO:0007669"/>
    <property type="project" value="UniProtKB-SubCell"/>
</dbReference>
<dbReference type="Proteomes" id="UP000314986">
    <property type="component" value="Unassembled WGS sequence"/>
</dbReference>
<reference evidence="9" key="2">
    <citation type="journal article" date="2007" name="PLoS Biol.">
        <title>Survey sequencing and comparative analysis of the elephant shark (Callorhinchus milii) genome.</title>
        <authorList>
            <person name="Venkatesh B."/>
            <person name="Kirkness E.F."/>
            <person name="Loh Y.H."/>
            <person name="Halpern A.L."/>
            <person name="Lee A.P."/>
            <person name="Johnson J."/>
            <person name="Dandona N."/>
            <person name="Viswanathan L.D."/>
            <person name="Tay A."/>
            <person name="Venter J.C."/>
            <person name="Strausberg R.L."/>
            <person name="Brenner S."/>
        </authorList>
    </citation>
    <scope>NUCLEOTIDE SEQUENCE [LARGE SCALE GENOMIC DNA]</scope>
</reference>
<evidence type="ECO:0000313" key="9">
    <source>
        <dbReference type="Proteomes" id="UP000314986"/>
    </source>
</evidence>
<proteinExistence type="predicted"/>
<dbReference type="InterPro" id="IPR019734">
    <property type="entry name" value="TPR_rpt"/>
</dbReference>
<name>A0A4W3HSH8_CALMI</name>
<keyword evidence="4 7" id="KW-0802">TPR repeat</keyword>
<keyword evidence="2" id="KW-0963">Cytoplasm</keyword>
<dbReference type="OrthoDB" id="626167at2759"/>
<dbReference type="GO" id="GO:0036126">
    <property type="term" value="C:sperm flagellum"/>
    <property type="evidence" value="ECO:0007669"/>
    <property type="project" value="TreeGrafter"/>
</dbReference>
<dbReference type="InterPro" id="IPR051476">
    <property type="entry name" value="Bac_ResReg_Asp_Phosphatase"/>
</dbReference>
<dbReference type="AlphaFoldDB" id="A0A4W3HSH8"/>
<keyword evidence="3" id="KW-0677">Repeat</keyword>
<dbReference type="SMART" id="SM00028">
    <property type="entry name" value="TPR"/>
    <property type="match status" value="4"/>
</dbReference>
<dbReference type="KEGG" id="cmk:103182236"/>
<evidence type="ECO:0000256" key="6">
    <source>
        <dbReference type="ARBA" id="ARBA00044739"/>
    </source>
</evidence>
<keyword evidence="9" id="KW-1185">Reference proteome</keyword>
<evidence type="ECO:0000256" key="3">
    <source>
        <dbReference type="ARBA" id="ARBA00022737"/>
    </source>
</evidence>
<dbReference type="GO" id="GO:0003341">
    <property type="term" value="P:cilium movement"/>
    <property type="evidence" value="ECO:0007669"/>
    <property type="project" value="TreeGrafter"/>
</dbReference>
<dbReference type="InterPro" id="IPR011990">
    <property type="entry name" value="TPR-like_helical_dom_sf"/>
</dbReference>
<dbReference type="Gene3D" id="1.25.40.10">
    <property type="entry name" value="Tetratricopeptide repeat domain"/>
    <property type="match status" value="1"/>
</dbReference>
<gene>
    <name evidence="8" type="primary">ttc29</name>
</gene>
<evidence type="ECO:0000256" key="5">
    <source>
        <dbReference type="ARBA" id="ARBA00040665"/>
    </source>
</evidence>
<reference evidence="9" key="3">
    <citation type="journal article" date="2014" name="Nature">
        <title>Elephant shark genome provides unique insights into gnathostome evolution.</title>
        <authorList>
            <consortium name="International Elephant Shark Genome Sequencing Consortium"/>
            <person name="Venkatesh B."/>
            <person name="Lee A.P."/>
            <person name="Ravi V."/>
            <person name="Maurya A.K."/>
            <person name="Lian M.M."/>
            <person name="Swann J.B."/>
            <person name="Ohta Y."/>
            <person name="Flajnik M.F."/>
            <person name="Sutoh Y."/>
            <person name="Kasahara M."/>
            <person name="Hoon S."/>
            <person name="Gangu V."/>
            <person name="Roy S.W."/>
            <person name="Irimia M."/>
            <person name="Korzh V."/>
            <person name="Kondrychyn I."/>
            <person name="Lim Z.W."/>
            <person name="Tay B.H."/>
            <person name="Tohari S."/>
            <person name="Kong K.W."/>
            <person name="Ho S."/>
            <person name="Lorente-Galdos B."/>
            <person name="Quilez J."/>
            <person name="Marques-Bonet T."/>
            <person name="Raney B.J."/>
            <person name="Ingham P.W."/>
            <person name="Tay A."/>
            <person name="Hillier L.W."/>
            <person name="Minx P."/>
            <person name="Boehm T."/>
            <person name="Wilson R.K."/>
            <person name="Brenner S."/>
            <person name="Warren W.C."/>
        </authorList>
    </citation>
    <scope>NUCLEOTIDE SEQUENCE [LARGE SCALE GENOMIC DNA]</scope>
</reference>
<evidence type="ECO:0000256" key="4">
    <source>
        <dbReference type="ARBA" id="ARBA00022803"/>
    </source>
</evidence>
<dbReference type="SUPFAM" id="SSF48452">
    <property type="entry name" value="TPR-like"/>
    <property type="match status" value="1"/>
</dbReference>
<feature type="repeat" description="TPR" evidence="7">
    <location>
        <begin position="254"/>
        <end position="287"/>
    </location>
</feature>
<protein>
    <recommendedName>
        <fullName evidence="5">Tetratricopeptide repeat protein 29</fullName>
    </recommendedName>
</protein>